<dbReference type="Pfam" id="PF00787">
    <property type="entry name" value="PX"/>
    <property type="match status" value="1"/>
</dbReference>
<feature type="domain" description="SH3" evidence="6">
    <location>
        <begin position="33"/>
        <end position="113"/>
    </location>
</feature>
<keyword evidence="4" id="KW-0175">Coiled coil</keyword>
<name>A0ABN8PNT7_9CNID</name>
<dbReference type="Gene3D" id="3.30.1520.10">
    <property type="entry name" value="Phox-like domain"/>
    <property type="match status" value="1"/>
</dbReference>
<feature type="coiled-coil region" evidence="4">
    <location>
        <begin position="208"/>
        <end position="242"/>
    </location>
</feature>
<evidence type="ECO:0000256" key="4">
    <source>
        <dbReference type="SAM" id="Coils"/>
    </source>
</evidence>
<dbReference type="InterPro" id="IPR001452">
    <property type="entry name" value="SH3_domain"/>
</dbReference>
<keyword evidence="8" id="KW-1185">Reference proteome</keyword>
<dbReference type="SUPFAM" id="SSF50044">
    <property type="entry name" value="SH3-domain"/>
    <property type="match status" value="1"/>
</dbReference>
<dbReference type="SUPFAM" id="SSF64268">
    <property type="entry name" value="PX domain"/>
    <property type="match status" value="1"/>
</dbReference>
<dbReference type="InterPro" id="IPR027267">
    <property type="entry name" value="AH/BAR_dom_sf"/>
</dbReference>
<dbReference type="PANTHER" id="PTHR10555:SF170">
    <property type="entry name" value="FI18122P1"/>
    <property type="match status" value="1"/>
</dbReference>
<keyword evidence="2 3" id="KW-0728">SH3 domain</keyword>
<comment type="caution">
    <text evidence="7">The sequence shown here is derived from an EMBL/GenBank/DDBJ whole genome shotgun (WGS) entry which is preliminary data.</text>
</comment>
<protein>
    <recommendedName>
        <fullName evidence="6">SH3 domain-containing protein</fullName>
    </recommendedName>
</protein>
<dbReference type="InterPro" id="IPR036871">
    <property type="entry name" value="PX_dom_sf"/>
</dbReference>
<gene>
    <name evidence="7" type="ORF">PLOB_00044593</name>
</gene>
<dbReference type="SMART" id="SM00326">
    <property type="entry name" value="SH3"/>
    <property type="match status" value="1"/>
</dbReference>
<feature type="region of interest" description="Disordered" evidence="5">
    <location>
        <begin position="295"/>
        <end position="315"/>
    </location>
</feature>
<feature type="coiled-coil region" evidence="4">
    <location>
        <begin position="415"/>
        <end position="442"/>
    </location>
</feature>
<dbReference type="EMBL" id="CALNXK010000076">
    <property type="protein sequence ID" value="CAH3145582.1"/>
    <property type="molecule type" value="Genomic_DNA"/>
</dbReference>
<dbReference type="InterPro" id="IPR001683">
    <property type="entry name" value="PX_dom"/>
</dbReference>
<evidence type="ECO:0000256" key="3">
    <source>
        <dbReference type="PROSITE-ProRule" id="PRU00192"/>
    </source>
</evidence>
<proteinExistence type="inferred from homology"/>
<evidence type="ECO:0000256" key="5">
    <source>
        <dbReference type="SAM" id="MobiDB-lite"/>
    </source>
</evidence>
<evidence type="ECO:0000313" key="7">
    <source>
        <dbReference type="EMBL" id="CAH3145582.1"/>
    </source>
</evidence>
<accession>A0ABN8PNT7</accession>
<dbReference type="PANTHER" id="PTHR10555">
    <property type="entry name" value="SORTING NEXIN"/>
    <property type="match status" value="1"/>
</dbReference>
<comment type="similarity">
    <text evidence="1">Belongs to the sorting nexin family.</text>
</comment>
<dbReference type="InterPro" id="IPR036028">
    <property type="entry name" value="SH3-like_dom_sf"/>
</dbReference>
<feature type="compositionally biased region" description="Low complexity" evidence="5">
    <location>
        <begin position="306"/>
        <end position="315"/>
    </location>
</feature>
<feature type="coiled-coil region" evidence="4">
    <location>
        <begin position="141"/>
        <end position="183"/>
    </location>
</feature>
<dbReference type="Proteomes" id="UP001159405">
    <property type="component" value="Unassembled WGS sequence"/>
</dbReference>
<evidence type="ECO:0000259" key="6">
    <source>
        <dbReference type="PROSITE" id="PS50002"/>
    </source>
</evidence>
<dbReference type="Gene3D" id="2.30.30.40">
    <property type="entry name" value="SH3 Domains"/>
    <property type="match status" value="1"/>
</dbReference>
<sequence>MSLPAGVSQEAFLLQNRFDKMSSKIASRKKSKRRPRYLQALRDFTAADACFSDGANPLSFHIGEIFTFLSRRDNYWVNVERTVWKNNPLLKTKDYPTIERGIVPVDYVIEMDSTTKQNGRLSAAKSEDCLVSTSEDSQDDFFKVKSERDCLAEEIEQLKRKLDEAYKENAALLERSAQEYKNNLQLVHQLLSQYYAVGEVVVTSKEELAIAQQSLIEEQQKSQKYQKQLEDIKTQINKSGNKSAIKLLDKILPKEIKPQSNGLISKAKPASSSDDLMLSCAICHEKMRVADLASHSKVCSPKDSGKTPTTPTTPSSDLLRVTVTSSETDEQNATFKVVTKTTLADYKFSDYEVHRSEADFEWLQSAFEESCPERIIPPMVIHSSLHGKMREVQRFLSRICAHKVLRKHRLLNLFLTGEGQDIQKAREELEKKRRKEDTSEHEFLRKESYDQNAPVIKCQRYLGQFSDNLEGLITHLQDSLNKNTTDGPGVWFKSLADCEPADTYLKIAAEALSKICIELENNRETTEEKLIVNDLQSVNHYVKSAMALLQRIQAAVEKFLYWDEEVRANEQTKKPLSEGESDTGNQTQKWAEANSNCADAKTKLEHLCKDLSPELAHFDWRKEVELREILIEYSALRSEHFEKVQSKWFGVKLMVDEPVSVEVRAIKCVEDS</sequence>
<reference evidence="7 8" key="1">
    <citation type="submission" date="2022-05" db="EMBL/GenBank/DDBJ databases">
        <authorList>
            <consortium name="Genoscope - CEA"/>
            <person name="William W."/>
        </authorList>
    </citation>
    <scope>NUCLEOTIDE SEQUENCE [LARGE SCALE GENOMIC DNA]</scope>
</reference>
<organism evidence="7 8">
    <name type="scientific">Porites lobata</name>
    <dbReference type="NCBI Taxonomy" id="104759"/>
    <lineage>
        <taxon>Eukaryota</taxon>
        <taxon>Metazoa</taxon>
        <taxon>Cnidaria</taxon>
        <taxon>Anthozoa</taxon>
        <taxon>Hexacorallia</taxon>
        <taxon>Scleractinia</taxon>
        <taxon>Fungiina</taxon>
        <taxon>Poritidae</taxon>
        <taxon>Porites</taxon>
    </lineage>
</organism>
<evidence type="ECO:0000313" key="8">
    <source>
        <dbReference type="Proteomes" id="UP001159405"/>
    </source>
</evidence>
<dbReference type="PROSITE" id="PS50002">
    <property type="entry name" value="SH3"/>
    <property type="match status" value="1"/>
</dbReference>
<evidence type="ECO:0000256" key="2">
    <source>
        <dbReference type="ARBA" id="ARBA00022443"/>
    </source>
</evidence>
<dbReference type="Gene3D" id="1.20.1270.60">
    <property type="entry name" value="Arfaptin homology (AH) domain/BAR domain"/>
    <property type="match status" value="1"/>
</dbReference>
<evidence type="ECO:0000256" key="1">
    <source>
        <dbReference type="ARBA" id="ARBA00010883"/>
    </source>
</evidence>